<comment type="subcellular location">
    <subcellularLocation>
        <location evidence="1">Membrane</location>
        <topology evidence="1">Single-pass type I membrane protein</topology>
    </subcellularLocation>
</comment>
<protein>
    <recommendedName>
        <fullName evidence="11">Leucine-rich repeat-containing N-terminal plant-type domain-containing protein</fullName>
    </recommendedName>
</protein>
<dbReference type="STRING" id="2711.A0A067E3N9"/>
<gene>
    <name evidence="12" type="ORF">CISIN_1g048551mg</name>
</gene>
<proteinExistence type="inferred from homology"/>
<feature type="signal peptide" evidence="10">
    <location>
        <begin position="1"/>
        <end position="28"/>
    </location>
</feature>
<dbReference type="Proteomes" id="UP000027120">
    <property type="component" value="Unassembled WGS sequence"/>
</dbReference>
<evidence type="ECO:0000256" key="6">
    <source>
        <dbReference type="ARBA" id="ARBA00022737"/>
    </source>
</evidence>
<evidence type="ECO:0000256" key="10">
    <source>
        <dbReference type="SAM" id="SignalP"/>
    </source>
</evidence>
<evidence type="ECO:0000313" key="13">
    <source>
        <dbReference type="Proteomes" id="UP000027120"/>
    </source>
</evidence>
<dbReference type="PANTHER" id="PTHR48057">
    <property type="entry name" value="LEUCINE-RICH REPEAT SERINE/THREONINE-PROTEIN KINASE 1"/>
    <property type="match status" value="1"/>
</dbReference>
<keyword evidence="6" id="KW-0677">Repeat</keyword>
<evidence type="ECO:0000256" key="1">
    <source>
        <dbReference type="ARBA" id="ARBA00004479"/>
    </source>
</evidence>
<keyword evidence="3" id="KW-0433">Leucine-rich repeat</keyword>
<dbReference type="InterPro" id="IPR013210">
    <property type="entry name" value="LRR_N_plant-typ"/>
</dbReference>
<dbReference type="FunFam" id="3.80.10.10:FF:000041">
    <property type="entry name" value="LRR receptor-like serine/threonine-protein kinase ERECTA"/>
    <property type="match status" value="1"/>
</dbReference>
<evidence type="ECO:0000256" key="4">
    <source>
        <dbReference type="ARBA" id="ARBA00022692"/>
    </source>
</evidence>
<evidence type="ECO:0000259" key="11">
    <source>
        <dbReference type="Pfam" id="PF08263"/>
    </source>
</evidence>
<sequence length="409" mass="45144">MHLPSVLQLFSALSLRLWCTTTTTIINANETDRLALLAIKSQLHDPLEVTSSLTNSVNLCEWTGVTCASLRFINIADNGVQGEIPNELGNLVRLEKLILANNSFSGTIPTNLSLRSKLMLFFANRNILAGEIPAEIGNLFKLEKLSFCVIKLTGQLPASIQNLSSHLEADSNRNNFGGKIPESPGQLRSLFYLNVGGNQFSGMFLPVYNLSSLEMIYLHDNRLNGNLPPVIGAKLPNLRKIVIALNNFTGPLPDSFSNASNRERLELSYNQFRGKSIWRSAATSYSQRLNDDDQNHHGRQQNICYLPTGISNLVNLDSLATDSLKSIEELDLSSNNLSGQLPRLLVNLSFLVLLNLYNHFDGEVPTKGVFNNKTRISLAGNGKLCGGFDGLHSPSCHSKDQEKSLYSNW</sequence>
<keyword evidence="13" id="KW-1185">Reference proteome</keyword>
<evidence type="ECO:0000256" key="5">
    <source>
        <dbReference type="ARBA" id="ARBA00022729"/>
    </source>
</evidence>
<evidence type="ECO:0000256" key="2">
    <source>
        <dbReference type="ARBA" id="ARBA00009592"/>
    </source>
</evidence>
<keyword evidence="8" id="KW-0472">Membrane</keyword>
<dbReference type="PANTHER" id="PTHR48057:SF18">
    <property type="entry name" value="REPEAT RECEPTOR-LIKE PROTEIN KINASE FAMILY PROTEIN, PUTATIVE-RELATED"/>
    <property type="match status" value="1"/>
</dbReference>
<keyword evidence="7" id="KW-1133">Transmembrane helix</keyword>
<feature type="chain" id="PRO_5001636039" description="Leucine-rich repeat-containing N-terminal plant-type domain-containing protein" evidence="10">
    <location>
        <begin position="29"/>
        <end position="409"/>
    </location>
</feature>
<comment type="similarity">
    <text evidence="2">Belongs to the RLP family.</text>
</comment>
<evidence type="ECO:0000256" key="9">
    <source>
        <dbReference type="ARBA" id="ARBA00023180"/>
    </source>
</evidence>
<dbReference type="GO" id="GO:0016020">
    <property type="term" value="C:membrane"/>
    <property type="evidence" value="ECO:0007669"/>
    <property type="project" value="UniProtKB-SubCell"/>
</dbReference>
<dbReference type="Pfam" id="PF08263">
    <property type="entry name" value="LRRNT_2"/>
    <property type="match status" value="1"/>
</dbReference>
<dbReference type="InterPro" id="IPR001611">
    <property type="entry name" value="Leu-rich_rpt"/>
</dbReference>
<feature type="domain" description="Leucine-rich repeat-containing N-terminal plant-type" evidence="11">
    <location>
        <begin position="30"/>
        <end position="67"/>
    </location>
</feature>
<dbReference type="AlphaFoldDB" id="A0A067E3N9"/>
<evidence type="ECO:0000256" key="7">
    <source>
        <dbReference type="ARBA" id="ARBA00022989"/>
    </source>
</evidence>
<evidence type="ECO:0000256" key="3">
    <source>
        <dbReference type="ARBA" id="ARBA00022614"/>
    </source>
</evidence>
<evidence type="ECO:0000256" key="8">
    <source>
        <dbReference type="ARBA" id="ARBA00023136"/>
    </source>
</evidence>
<dbReference type="Gene3D" id="3.80.10.10">
    <property type="entry name" value="Ribonuclease Inhibitor"/>
    <property type="match status" value="2"/>
</dbReference>
<keyword evidence="5 10" id="KW-0732">Signal</keyword>
<dbReference type="EMBL" id="KK785234">
    <property type="protein sequence ID" value="KDO45867.1"/>
    <property type="molecule type" value="Genomic_DNA"/>
</dbReference>
<dbReference type="Pfam" id="PF00560">
    <property type="entry name" value="LRR_1"/>
    <property type="match status" value="3"/>
</dbReference>
<reference evidence="12 13" key="1">
    <citation type="submission" date="2014-04" db="EMBL/GenBank/DDBJ databases">
        <authorList>
            <consortium name="International Citrus Genome Consortium"/>
            <person name="Gmitter F."/>
            <person name="Chen C."/>
            <person name="Farmerie W."/>
            <person name="Harkins T."/>
            <person name="Desany B."/>
            <person name="Mohiuddin M."/>
            <person name="Kodira C."/>
            <person name="Borodovsky M."/>
            <person name="Lomsadze A."/>
            <person name="Burns P."/>
            <person name="Jenkins J."/>
            <person name="Prochnik S."/>
            <person name="Shu S."/>
            <person name="Chapman J."/>
            <person name="Pitluck S."/>
            <person name="Schmutz J."/>
            <person name="Rokhsar D."/>
        </authorList>
    </citation>
    <scope>NUCLEOTIDE SEQUENCE</scope>
</reference>
<dbReference type="InterPro" id="IPR052595">
    <property type="entry name" value="LRRC69/RLP"/>
</dbReference>
<organism evidence="12 13">
    <name type="scientific">Citrus sinensis</name>
    <name type="common">Sweet orange</name>
    <name type="synonym">Citrus aurantium var. sinensis</name>
    <dbReference type="NCBI Taxonomy" id="2711"/>
    <lineage>
        <taxon>Eukaryota</taxon>
        <taxon>Viridiplantae</taxon>
        <taxon>Streptophyta</taxon>
        <taxon>Embryophyta</taxon>
        <taxon>Tracheophyta</taxon>
        <taxon>Spermatophyta</taxon>
        <taxon>Magnoliopsida</taxon>
        <taxon>eudicotyledons</taxon>
        <taxon>Gunneridae</taxon>
        <taxon>Pentapetalae</taxon>
        <taxon>rosids</taxon>
        <taxon>malvids</taxon>
        <taxon>Sapindales</taxon>
        <taxon>Rutaceae</taxon>
        <taxon>Aurantioideae</taxon>
        <taxon>Citrus</taxon>
    </lineage>
</organism>
<keyword evidence="9" id="KW-0325">Glycoprotein</keyword>
<accession>A0A067E3N9</accession>
<dbReference type="SMR" id="A0A067E3N9"/>
<dbReference type="SUPFAM" id="SSF52058">
    <property type="entry name" value="L domain-like"/>
    <property type="match status" value="2"/>
</dbReference>
<dbReference type="InterPro" id="IPR032675">
    <property type="entry name" value="LRR_dom_sf"/>
</dbReference>
<keyword evidence="4" id="KW-0812">Transmembrane</keyword>
<evidence type="ECO:0000313" key="12">
    <source>
        <dbReference type="EMBL" id="KDO45867.1"/>
    </source>
</evidence>
<name>A0A067E3N9_CITSI</name>